<sequence>MKKTCAICGKTFEATSNRATYCSEECRKIGVAEKQKLLMRKKRKEEKERKEAELKTNIVNSTKPKKIRDIEKYYQKKKQELLENEKQFGYVGRILIEGIDIHDPDFEKLIMEKIK</sequence>
<proteinExistence type="predicted"/>
<name>A0A4U9XL74_9STRE</name>
<protein>
    <submittedName>
        <fullName evidence="1">Phage protein</fullName>
    </submittedName>
</protein>
<dbReference type="RefSeq" id="WP_138067970.1">
    <property type="nucleotide sequence ID" value="NZ_LR594035.1"/>
</dbReference>
<evidence type="ECO:0000313" key="1">
    <source>
        <dbReference type="EMBL" id="VTS14093.1"/>
    </source>
</evidence>
<dbReference type="Proteomes" id="UP000304914">
    <property type="component" value="Chromosome"/>
</dbReference>
<accession>A0A4U9XL74</accession>
<reference evidence="1 2" key="1">
    <citation type="submission" date="2019-05" db="EMBL/GenBank/DDBJ databases">
        <authorList>
            <consortium name="Pathogen Informatics"/>
        </authorList>
    </citation>
    <scope>NUCLEOTIDE SEQUENCE [LARGE SCALE GENOMIC DNA]</scope>
    <source>
        <strain evidence="1 2">NCTC5385</strain>
    </source>
</reference>
<dbReference type="EMBL" id="LR594035">
    <property type="protein sequence ID" value="VTS14093.1"/>
    <property type="molecule type" value="Genomic_DNA"/>
</dbReference>
<organism evidence="1 2">
    <name type="scientific">Streptococcus pseudoporcinus</name>
    <dbReference type="NCBI Taxonomy" id="361101"/>
    <lineage>
        <taxon>Bacteria</taxon>
        <taxon>Bacillati</taxon>
        <taxon>Bacillota</taxon>
        <taxon>Bacilli</taxon>
        <taxon>Lactobacillales</taxon>
        <taxon>Streptococcaceae</taxon>
        <taxon>Streptococcus</taxon>
    </lineage>
</organism>
<evidence type="ECO:0000313" key="2">
    <source>
        <dbReference type="Proteomes" id="UP000304914"/>
    </source>
</evidence>
<dbReference type="AlphaFoldDB" id="A0A4U9XL74"/>
<gene>
    <name evidence="1" type="ORF">NCTC5385_00309</name>
</gene>